<evidence type="ECO:0000313" key="2">
    <source>
        <dbReference type="EMBL" id="SMF94392.1"/>
    </source>
</evidence>
<keyword evidence="3" id="KW-1185">Reference proteome</keyword>
<evidence type="ECO:0000313" key="3">
    <source>
        <dbReference type="Proteomes" id="UP000192923"/>
    </source>
</evidence>
<accession>A0A1Y6D1E8</accession>
<protein>
    <submittedName>
        <fullName evidence="2">Uncharacterized protein</fullName>
    </submittedName>
</protein>
<gene>
    <name evidence="2" type="ORF">SAMN02949497_1706</name>
</gene>
<dbReference type="Proteomes" id="UP000192923">
    <property type="component" value="Unassembled WGS sequence"/>
</dbReference>
<reference evidence="2 3" key="1">
    <citation type="submission" date="2016-12" db="EMBL/GenBank/DDBJ databases">
        <authorList>
            <person name="Song W.-J."/>
            <person name="Kurnit D.M."/>
        </authorList>
    </citation>
    <scope>NUCLEOTIDE SEQUENCE [LARGE SCALE GENOMIC DNA]</scope>
    <source>
        <strain evidence="2 3">175</strain>
    </source>
</reference>
<dbReference type="AlphaFoldDB" id="A0A1Y6D1E8"/>
<dbReference type="EMBL" id="FXAM01000001">
    <property type="protein sequence ID" value="SMF94392.1"/>
    <property type="molecule type" value="Genomic_DNA"/>
</dbReference>
<name>A0A1Y6D1E8_9GAMM</name>
<proteinExistence type="predicted"/>
<sequence length="196" mass="22810">MEIVIRSKPPKRKRQSPVQSGGSRCAYINYDGVICSSENARGYRAYESCGLLINGDSFRVHRYPHRKTLAEFLRYPATGDNDIWTVEEFDDERRAIWDDAPDAQVAVWAHKILLQRIQAEHAKPWTTQELIKRIREDQANGKLFADYERETILDAYRIDRRDTVEVDWSHVSKAAILPEKTRDWCLLVPAKFSLCQ</sequence>
<evidence type="ECO:0000256" key="1">
    <source>
        <dbReference type="SAM" id="MobiDB-lite"/>
    </source>
</evidence>
<feature type="region of interest" description="Disordered" evidence="1">
    <location>
        <begin position="1"/>
        <end position="21"/>
    </location>
</feature>
<organism evidence="2 3">
    <name type="scientific">Methylomagnum ishizawai</name>
    <dbReference type="NCBI Taxonomy" id="1760988"/>
    <lineage>
        <taxon>Bacteria</taxon>
        <taxon>Pseudomonadati</taxon>
        <taxon>Pseudomonadota</taxon>
        <taxon>Gammaproteobacteria</taxon>
        <taxon>Methylococcales</taxon>
        <taxon>Methylococcaceae</taxon>
        <taxon>Methylomagnum</taxon>
    </lineage>
</organism>